<dbReference type="EMBL" id="GEDC01021430">
    <property type="protein sequence ID" value="JAS15868.1"/>
    <property type="molecule type" value="Transcribed_RNA"/>
</dbReference>
<feature type="non-terminal residue" evidence="10">
    <location>
        <position position="1"/>
    </location>
</feature>
<keyword evidence="6" id="KW-0238">DNA-binding</keyword>
<keyword evidence="2" id="KW-0479">Metal-binding</keyword>
<evidence type="ECO:0000313" key="10">
    <source>
        <dbReference type="EMBL" id="JAS15868.1"/>
    </source>
</evidence>
<evidence type="ECO:0000256" key="3">
    <source>
        <dbReference type="ARBA" id="ARBA00022737"/>
    </source>
</evidence>
<dbReference type="PANTHER" id="PTHR16515">
    <property type="entry name" value="PR DOMAIN ZINC FINGER PROTEIN"/>
    <property type="match status" value="1"/>
</dbReference>
<feature type="domain" description="C2H2-type" evidence="9">
    <location>
        <begin position="113"/>
        <end position="140"/>
    </location>
</feature>
<keyword evidence="5" id="KW-0862">Zinc</keyword>
<keyword evidence="3" id="KW-0677">Repeat</keyword>
<name>A0A1B6CR28_9HEMI</name>
<dbReference type="AlphaFoldDB" id="A0A1B6CR28"/>
<keyword evidence="4 8" id="KW-0863">Zinc-finger</keyword>
<comment type="subcellular location">
    <subcellularLocation>
        <location evidence="1">Nucleus</location>
    </subcellularLocation>
</comment>
<dbReference type="SUPFAM" id="SSF57667">
    <property type="entry name" value="beta-beta-alpha zinc fingers"/>
    <property type="match status" value="1"/>
</dbReference>
<protein>
    <recommendedName>
        <fullName evidence="9">C2H2-type domain-containing protein</fullName>
    </recommendedName>
</protein>
<feature type="domain" description="C2H2-type" evidence="9">
    <location>
        <begin position="85"/>
        <end position="112"/>
    </location>
</feature>
<evidence type="ECO:0000256" key="4">
    <source>
        <dbReference type="ARBA" id="ARBA00022771"/>
    </source>
</evidence>
<organism evidence="10">
    <name type="scientific">Clastoptera arizonana</name>
    <name type="common">Arizona spittle bug</name>
    <dbReference type="NCBI Taxonomy" id="38151"/>
    <lineage>
        <taxon>Eukaryota</taxon>
        <taxon>Metazoa</taxon>
        <taxon>Ecdysozoa</taxon>
        <taxon>Arthropoda</taxon>
        <taxon>Hexapoda</taxon>
        <taxon>Insecta</taxon>
        <taxon>Pterygota</taxon>
        <taxon>Neoptera</taxon>
        <taxon>Paraneoptera</taxon>
        <taxon>Hemiptera</taxon>
        <taxon>Auchenorrhyncha</taxon>
        <taxon>Cercopoidea</taxon>
        <taxon>Clastopteridae</taxon>
        <taxon>Clastoptera</taxon>
    </lineage>
</organism>
<reference evidence="10" key="1">
    <citation type="submission" date="2015-12" db="EMBL/GenBank/DDBJ databases">
        <title>De novo transcriptome assembly of four potential Pierce s Disease insect vectors from Arizona vineyards.</title>
        <authorList>
            <person name="Tassone E.E."/>
        </authorList>
    </citation>
    <scope>NUCLEOTIDE SEQUENCE</scope>
</reference>
<dbReference type="FunFam" id="3.30.160.60:FF:000515">
    <property type="entry name" value="early growth response protein 4"/>
    <property type="match status" value="1"/>
</dbReference>
<evidence type="ECO:0000256" key="2">
    <source>
        <dbReference type="ARBA" id="ARBA00022723"/>
    </source>
</evidence>
<sequence>KEELLESFDERSIEIPTRIISGKSDVDPLEGIEIKKEIVDVGNTSDALLGFQDVLRPTGLEVIERNDKTQNNFGSDLSIYKNHLNKCKFCKAEFSRKSNLKKHIQIHTGEKKFKCEFCKAEFNHNSTLKEHVRIHTGEKPFKCEFCEIKF</sequence>
<dbReference type="GO" id="GO:0005634">
    <property type="term" value="C:nucleus"/>
    <property type="evidence" value="ECO:0007669"/>
    <property type="project" value="UniProtKB-SubCell"/>
</dbReference>
<evidence type="ECO:0000256" key="6">
    <source>
        <dbReference type="ARBA" id="ARBA00023125"/>
    </source>
</evidence>
<gene>
    <name evidence="10" type="ORF">g.5610</name>
</gene>
<dbReference type="GO" id="GO:0010468">
    <property type="term" value="P:regulation of gene expression"/>
    <property type="evidence" value="ECO:0007669"/>
    <property type="project" value="TreeGrafter"/>
</dbReference>
<dbReference type="GO" id="GO:0003677">
    <property type="term" value="F:DNA binding"/>
    <property type="evidence" value="ECO:0007669"/>
    <property type="project" value="UniProtKB-KW"/>
</dbReference>
<dbReference type="GO" id="GO:0008270">
    <property type="term" value="F:zinc ion binding"/>
    <property type="evidence" value="ECO:0007669"/>
    <property type="project" value="UniProtKB-KW"/>
</dbReference>
<evidence type="ECO:0000256" key="5">
    <source>
        <dbReference type="ARBA" id="ARBA00022833"/>
    </source>
</evidence>
<dbReference type="PROSITE" id="PS00028">
    <property type="entry name" value="ZINC_FINGER_C2H2_1"/>
    <property type="match status" value="2"/>
</dbReference>
<dbReference type="SMART" id="SM00355">
    <property type="entry name" value="ZnF_C2H2"/>
    <property type="match status" value="2"/>
</dbReference>
<dbReference type="Pfam" id="PF00096">
    <property type="entry name" value="zf-C2H2"/>
    <property type="match status" value="2"/>
</dbReference>
<evidence type="ECO:0000256" key="1">
    <source>
        <dbReference type="ARBA" id="ARBA00004123"/>
    </source>
</evidence>
<dbReference type="InterPro" id="IPR036236">
    <property type="entry name" value="Znf_C2H2_sf"/>
</dbReference>
<feature type="non-terminal residue" evidence="10">
    <location>
        <position position="150"/>
    </location>
</feature>
<keyword evidence="7" id="KW-0539">Nucleus</keyword>
<dbReference type="InterPro" id="IPR013087">
    <property type="entry name" value="Znf_C2H2_type"/>
</dbReference>
<accession>A0A1B6CR28</accession>
<evidence type="ECO:0000256" key="7">
    <source>
        <dbReference type="ARBA" id="ARBA00023242"/>
    </source>
</evidence>
<dbReference type="InterPro" id="IPR050331">
    <property type="entry name" value="Zinc_finger"/>
</dbReference>
<evidence type="ECO:0000259" key="9">
    <source>
        <dbReference type="PROSITE" id="PS50157"/>
    </source>
</evidence>
<dbReference type="Gene3D" id="3.30.160.60">
    <property type="entry name" value="Classic Zinc Finger"/>
    <property type="match status" value="3"/>
</dbReference>
<dbReference type="PROSITE" id="PS50157">
    <property type="entry name" value="ZINC_FINGER_C2H2_2"/>
    <property type="match status" value="2"/>
</dbReference>
<proteinExistence type="predicted"/>
<dbReference type="PANTHER" id="PTHR16515:SF49">
    <property type="entry name" value="GASTRULA ZINC FINGER PROTEIN XLCGF49.1-LIKE-RELATED"/>
    <property type="match status" value="1"/>
</dbReference>
<evidence type="ECO:0000256" key="8">
    <source>
        <dbReference type="PROSITE-ProRule" id="PRU00042"/>
    </source>
</evidence>